<evidence type="ECO:0000313" key="2">
    <source>
        <dbReference type="Proteomes" id="UP001054252"/>
    </source>
</evidence>
<name>A0AAV5M6J0_9ROSI</name>
<sequence>MLIRGVGRAAEDLYRSCGAFEKRCRDKNKDEATDLFDHIDQKLAVGDDPHLFCKVSAFSGFSAYNVNEWLFPKRTPTLLVDSIKHTKRINSSSRNVKQTVFYLSKTLRYAPILR</sequence>
<reference evidence="1 2" key="1">
    <citation type="journal article" date="2021" name="Commun. Biol.">
        <title>The genome of Shorea leprosula (Dipterocarpaceae) highlights the ecological relevance of drought in aseasonal tropical rainforests.</title>
        <authorList>
            <person name="Ng K.K.S."/>
            <person name="Kobayashi M.J."/>
            <person name="Fawcett J.A."/>
            <person name="Hatakeyama M."/>
            <person name="Paape T."/>
            <person name="Ng C.H."/>
            <person name="Ang C.C."/>
            <person name="Tnah L.H."/>
            <person name="Lee C.T."/>
            <person name="Nishiyama T."/>
            <person name="Sese J."/>
            <person name="O'Brien M.J."/>
            <person name="Copetti D."/>
            <person name="Mohd Noor M.I."/>
            <person name="Ong R.C."/>
            <person name="Putra M."/>
            <person name="Sireger I.Z."/>
            <person name="Indrioko S."/>
            <person name="Kosugi Y."/>
            <person name="Izuno A."/>
            <person name="Isagi Y."/>
            <person name="Lee S.L."/>
            <person name="Shimizu K.K."/>
        </authorList>
    </citation>
    <scope>NUCLEOTIDE SEQUENCE [LARGE SCALE GENOMIC DNA]</scope>
    <source>
        <strain evidence="1">214</strain>
    </source>
</reference>
<dbReference type="EMBL" id="BPVZ01000194">
    <property type="protein sequence ID" value="GKV45443.1"/>
    <property type="molecule type" value="Genomic_DNA"/>
</dbReference>
<accession>A0AAV5M6J0</accession>
<organism evidence="1 2">
    <name type="scientific">Rubroshorea leprosula</name>
    <dbReference type="NCBI Taxonomy" id="152421"/>
    <lineage>
        <taxon>Eukaryota</taxon>
        <taxon>Viridiplantae</taxon>
        <taxon>Streptophyta</taxon>
        <taxon>Embryophyta</taxon>
        <taxon>Tracheophyta</taxon>
        <taxon>Spermatophyta</taxon>
        <taxon>Magnoliopsida</taxon>
        <taxon>eudicotyledons</taxon>
        <taxon>Gunneridae</taxon>
        <taxon>Pentapetalae</taxon>
        <taxon>rosids</taxon>
        <taxon>malvids</taxon>
        <taxon>Malvales</taxon>
        <taxon>Dipterocarpaceae</taxon>
        <taxon>Rubroshorea</taxon>
    </lineage>
</organism>
<keyword evidence="2" id="KW-1185">Reference proteome</keyword>
<protein>
    <submittedName>
        <fullName evidence="1">Uncharacterized protein</fullName>
    </submittedName>
</protein>
<proteinExistence type="predicted"/>
<evidence type="ECO:0000313" key="1">
    <source>
        <dbReference type="EMBL" id="GKV45443.1"/>
    </source>
</evidence>
<dbReference type="Proteomes" id="UP001054252">
    <property type="component" value="Unassembled WGS sequence"/>
</dbReference>
<dbReference type="AlphaFoldDB" id="A0AAV5M6J0"/>
<gene>
    <name evidence="1" type="ORF">SLEP1_g52520</name>
</gene>
<comment type="caution">
    <text evidence="1">The sequence shown here is derived from an EMBL/GenBank/DDBJ whole genome shotgun (WGS) entry which is preliminary data.</text>
</comment>